<comment type="caution">
    <text evidence="2">The sequence shown here is derived from an EMBL/GenBank/DDBJ whole genome shotgun (WGS) entry which is preliminary data.</text>
</comment>
<dbReference type="Gene3D" id="3.40.50.12500">
    <property type="match status" value="1"/>
</dbReference>
<evidence type="ECO:0000313" key="2">
    <source>
        <dbReference type="EMBL" id="TDE36197.1"/>
    </source>
</evidence>
<dbReference type="InterPro" id="IPR015942">
    <property type="entry name" value="Asp/Glu/hydantoin_racemase"/>
</dbReference>
<protein>
    <submittedName>
        <fullName evidence="2">Asp/Glu racemase</fullName>
    </submittedName>
</protein>
<dbReference type="InterPro" id="IPR052186">
    <property type="entry name" value="Hydantoin_racemase-like"/>
</dbReference>
<accession>A0A4R5ENM8</accession>
<dbReference type="GO" id="GO:0047661">
    <property type="term" value="F:amino-acid racemase activity"/>
    <property type="evidence" value="ECO:0007669"/>
    <property type="project" value="InterPro"/>
</dbReference>
<dbReference type="RefSeq" id="WP_132830309.1">
    <property type="nucleotide sequence ID" value="NZ_SMFP01000010.1"/>
</dbReference>
<dbReference type="AlphaFoldDB" id="A0A4R5ENM8"/>
<dbReference type="PANTHER" id="PTHR28047:SF5">
    <property type="entry name" value="PROTEIN DCG1"/>
    <property type="match status" value="1"/>
</dbReference>
<evidence type="ECO:0000256" key="1">
    <source>
        <dbReference type="ARBA" id="ARBA00038414"/>
    </source>
</evidence>
<organism evidence="2 3">
    <name type="scientific">Antarcticimicrobium sediminis</name>
    <dbReference type="NCBI Taxonomy" id="2546227"/>
    <lineage>
        <taxon>Bacteria</taxon>
        <taxon>Pseudomonadati</taxon>
        <taxon>Pseudomonadota</taxon>
        <taxon>Alphaproteobacteria</taxon>
        <taxon>Rhodobacterales</taxon>
        <taxon>Paracoccaceae</taxon>
        <taxon>Antarcticimicrobium</taxon>
    </lineage>
</organism>
<proteinExistence type="inferred from homology"/>
<dbReference type="PANTHER" id="PTHR28047">
    <property type="entry name" value="PROTEIN DCG1"/>
    <property type="match status" value="1"/>
</dbReference>
<gene>
    <name evidence="2" type="ORF">E1B25_14860</name>
</gene>
<keyword evidence="3" id="KW-1185">Reference proteome</keyword>
<dbReference type="EMBL" id="SMFP01000010">
    <property type="protein sequence ID" value="TDE36197.1"/>
    <property type="molecule type" value="Genomic_DNA"/>
</dbReference>
<sequence>MPQILLMNPNANSATTRAMVAIASKILPGVSGWTAPEGPQMIVTEATLDAAAELVGAAVLPACDGVIVSAFGDPGRARLAARLSCPVLGIGAAAARQASALASASGDSSGGSSGGGFAVVTTTPDLAPRIDRMMAGQGGAAYLGCYLTQGEPEALMLDAAALDAALLEASERAARAGAAAVIIGGGPLGEAAERLAECAPVPLISPIRAAATEMAALLAR</sequence>
<dbReference type="Pfam" id="PF01177">
    <property type="entry name" value="Asp_Glu_race"/>
    <property type="match status" value="1"/>
</dbReference>
<dbReference type="OrthoDB" id="7774147at2"/>
<dbReference type="Proteomes" id="UP000294662">
    <property type="component" value="Unassembled WGS sequence"/>
</dbReference>
<evidence type="ECO:0000313" key="3">
    <source>
        <dbReference type="Proteomes" id="UP000294662"/>
    </source>
</evidence>
<dbReference type="InterPro" id="IPR053714">
    <property type="entry name" value="Iso_Racemase_Enz_sf"/>
</dbReference>
<name>A0A4R5ENM8_9RHOB</name>
<reference evidence="2 3" key="1">
    <citation type="submission" date="2019-03" db="EMBL/GenBank/DDBJ databases">
        <authorList>
            <person name="Zhang S."/>
        </authorList>
    </citation>
    <scope>NUCLEOTIDE SEQUENCE [LARGE SCALE GENOMIC DNA]</scope>
    <source>
        <strain evidence="2 3">S4J41</strain>
    </source>
</reference>
<comment type="similarity">
    <text evidence="1">Belongs to the HyuE racemase family.</text>
</comment>